<comment type="subcellular location">
    <subcellularLocation>
        <location evidence="1">Nucleus</location>
    </subcellularLocation>
</comment>
<dbReference type="Pfam" id="PF13912">
    <property type="entry name" value="zf-C2H2_6"/>
    <property type="match status" value="3"/>
</dbReference>
<keyword evidence="10" id="KW-1185">Reference proteome</keyword>
<dbReference type="Pfam" id="PF13894">
    <property type="entry name" value="zf-C2H2_4"/>
    <property type="match status" value="1"/>
</dbReference>
<dbReference type="PROSITE" id="PS00028">
    <property type="entry name" value="ZINC_FINGER_C2H2_1"/>
    <property type="match status" value="11"/>
</dbReference>
<name>A0AAD9KK46_RIDPI</name>
<dbReference type="GO" id="GO:0008270">
    <property type="term" value="F:zinc ion binding"/>
    <property type="evidence" value="ECO:0007669"/>
    <property type="project" value="UniProtKB-KW"/>
</dbReference>
<evidence type="ECO:0000256" key="5">
    <source>
        <dbReference type="ARBA" id="ARBA00022833"/>
    </source>
</evidence>
<dbReference type="Proteomes" id="UP001209878">
    <property type="component" value="Unassembled WGS sequence"/>
</dbReference>
<evidence type="ECO:0000256" key="3">
    <source>
        <dbReference type="ARBA" id="ARBA00022737"/>
    </source>
</evidence>
<dbReference type="FunFam" id="3.30.160.60:FF:000446">
    <property type="entry name" value="Zinc finger protein"/>
    <property type="match status" value="2"/>
</dbReference>
<keyword evidence="5" id="KW-0862">Zinc</keyword>
<keyword evidence="6" id="KW-0539">Nucleus</keyword>
<feature type="domain" description="C2H2-type" evidence="8">
    <location>
        <begin position="253"/>
        <end position="280"/>
    </location>
</feature>
<keyword evidence="3" id="KW-0677">Repeat</keyword>
<feature type="domain" description="C2H2-type" evidence="8">
    <location>
        <begin position="378"/>
        <end position="409"/>
    </location>
</feature>
<dbReference type="PANTHER" id="PTHR24381">
    <property type="entry name" value="ZINC FINGER PROTEIN"/>
    <property type="match status" value="1"/>
</dbReference>
<keyword evidence="2" id="KW-0479">Metal-binding</keyword>
<feature type="domain" description="C2H2-type" evidence="8">
    <location>
        <begin position="73"/>
        <end position="100"/>
    </location>
</feature>
<feature type="domain" description="C2H2-type" evidence="8">
    <location>
        <begin position="485"/>
        <end position="512"/>
    </location>
</feature>
<reference evidence="9" key="1">
    <citation type="journal article" date="2023" name="Mol. Biol. Evol.">
        <title>Third-Generation Sequencing Reveals the Adaptive Role of the Epigenome in Three Deep-Sea Polychaetes.</title>
        <authorList>
            <person name="Perez M."/>
            <person name="Aroh O."/>
            <person name="Sun Y."/>
            <person name="Lan Y."/>
            <person name="Juniper S.K."/>
            <person name="Young C.R."/>
            <person name="Angers B."/>
            <person name="Qian P.Y."/>
        </authorList>
    </citation>
    <scope>NUCLEOTIDE SEQUENCE</scope>
    <source>
        <strain evidence="9">R07B-5</strain>
    </source>
</reference>
<feature type="domain" description="C2H2-type" evidence="8">
    <location>
        <begin position="45"/>
        <end position="72"/>
    </location>
</feature>
<dbReference type="PANTHER" id="PTHR24381:SF393">
    <property type="entry name" value="CHROMATIN-LINKED ADAPTOR FOR MSL PROTEINS, ISOFORM B"/>
    <property type="match status" value="1"/>
</dbReference>
<comment type="caution">
    <text evidence="9">The sequence shown here is derived from an EMBL/GenBank/DDBJ whole genome shotgun (WGS) entry which is preliminary data.</text>
</comment>
<dbReference type="PROSITE" id="PS50157">
    <property type="entry name" value="ZINC_FINGER_C2H2_2"/>
    <property type="match status" value="12"/>
</dbReference>
<feature type="domain" description="C2H2-type" evidence="8">
    <location>
        <begin position="224"/>
        <end position="252"/>
    </location>
</feature>
<evidence type="ECO:0000256" key="7">
    <source>
        <dbReference type="PROSITE-ProRule" id="PRU00042"/>
    </source>
</evidence>
<feature type="domain" description="C2H2-type" evidence="8">
    <location>
        <begin position="322"/>
        <end position="349"/>
    </location>
</feature>
<dbReference type="GO" id="GO:0005634">
    <property type="term" value="C:nucleus"/>
    <property type="evidence" value="ECO:0007669"/>
    <property type="project" value="UniProtKB-SubCell"/>
</dbReference>
<evidence type="ECO:0000256" key="4">
    <source>
        <dbReference type="ARBA" id="ARBA00022771"/>
    </source>
</evidence>
<dbReference type="EMBL" id="JAODUO010000942">
    <property type="protein sequence ID" value="KAK2172655.1"/>
    <property type="molecule type" value="Genomic_DNA"/>
</dbReference>
<feature type="domain" description="C2H2-type" evidence="8">
    <location>
        <begin position="149"/>
        <end position="176"/>
    </location>
</feature>
<dbReference type="GO" id="GO:0000981">
    <property type="term" value="F:DNA-binding transcription factor activity, RNA polymerase II-specific"/>
    <property type="evidence" value="ECO:0007669"/>
    <property type="project" value="TreeGrafter"/>
</dbReference>
<dbReference type="InterPro" id="IPR036236">
    <property type="entry name" value="Znf_C2H2_sf"/>
</dbReference>
<evidence type="ECO:0000256" key="6">
    <source>
        <dbReference type="ARBA" id="ARBA00023242"/>
    </source>
</evidence>
<keyword evidence="4 7" id="KW-0863">Zinc-finger</keyword>
<dbReference type="Pfam" id="PF12874">
    <property type="entry name" value="zf-met"/>
    <property type="match status" value="1"/>
</dbReference>
<feature type="domain" description="C2H2-type" evidence="8">
    <location>
        <begin position="429"/>
        <end position="456"/>
    </location>
</feature>
<dbReference type="SUPFAM" id="SSF57667">
    <property type="entry name" value="beta-beta-alpha zinc fingers"/>
    <property type="match status" value="8"/>
</dbReference>
<evidence type="ECO:0000256" key="2">
    <source>
        <dbReference type="ARBA" id="ARBA00022723"/>
    </source>
</evidence>
<feature type="domain" description="C2H2-type" evidence="8">
    <location>
        <begin position="101"/>
        <end position="124"/>
    </location>
</feature>
<organism evidence="9 10">
    <name type="scientific">Ridgeia piscesae</name>
    <name type="common">Tubeworm</name>
    <dbReference type="NCBI Taxonomy" id="27915"/>
    <lineage>
        <taxon>Eukaryota</taxon>
        <taxon>Metazoa</taxon>
        <taxon>Spiralia</taxon>
        <taxon>Lophotrochozoa</taxon>
        <taxon>Annelida</taxon>
        <taxon>Polychaeta</taxon>
        <taxon>Sedentaria</taxon>
        <taxon>Canalipalpata</taxon>
        <taxon>Sabellida</taxon>
        <taxon>Siboglinidae</taxon>
        <taxon>Ridgeia</taxon>
    </lineage>
</organism>
<sequence>MELSVLSILLVRVEHLTERGLLVLQTVSGTHARTLVGQDTLSGKHRCMECGKYYSSVTTLRVHTDMHKGLYPYHCQYCGQGFAATNNLKGHLAKHTGVKAFMCHICKKKFTYGQVLKEHMRKQHGRAALTRGRLMCRPPVPADAARGEFRCSECGKCVSTEIGFRRHVAMHKGEYQYRCEICGRGCSSMNSLKGHLTVSPYTRGQCRVGEMAVPVTVGAASTRHQCHECCKQFVAVSVLKRHIATMHKGQYPYQCPYCGRGFAATNNLKGHLAKHTGIKTFVCHICLEAFSYSNAGSSLTRVQRHMQWPPVAMANEATGSELRCSECGKHFTSNCGLKLHVAIHRGHYPYYCKICGRGFASTNSLKGHSVQHTGIKDFACLICKKKFSYSSTLKAHAQTCNRRQISKTPSAQTFDTPHAKASSGPAEGGVCGQCGKRFSSRSGYRKHMEMHKGFYSYYCKFCGRGFAATNNLKGHLAKHTGIKAFMCPICKKRFSYGNTLKEHMKKSHPAND</sequence>
<dbReference type="InterPro" id="IPR013087">
    <property type="entry name" value="Znf_C2H2_type"/>
</dbReference>
<gene>
    <name evidence="9" type="ORF">NP493_942g00088</name>
</gene>
<dbReference type="AlphaFoldDB" id="A0AAD9KK46"/>
<evidence type="ECO:0000256" key="1">
    <source>
        <dbReference type="ARBA" id="ARBA00004123"/>
    </source>
</evidence>
<evidence type="ECO:0000259" key="8">
    <source>
        <dbReference type="PROSITE" id="PS50157"/>
    </source>
</evidence>
<feature type="domain" description="C2H2-type" evidence="8">
    <location>
        <begin position="350"/>
        <end position="377"/>
    </location>
</feature>
<proteinExistence type="predicted"/>
<evidence type="ECO:0000313" key="9">
    <source>
        <dbReference type="EMBL" id="KAK2172655.1"/>
    </source>
</evidence>
<dbReference type="SMART" id="SM00355">
    <property type="entry name" value="ZnF_C2H2"/>
    <property type="match status" value="13"/>
</dbReference>
<dbReference type="GO" id="GO:0000977">
    <property type="term" value="F:RNA polymerase II transcription regulatory region sequence-specific DNA binding"/>
    <property type="evidence" value="ECO:0007669"/>
    <property type="project" value="TreeGrafter"/>
</dbReference>
<accession>A0AAD9KK46</accession>
<evidence type="ECO:0000313" key="10">
    <source>
        <dbReference type="Proteomes" id="UP001209878"/>
    </source>
</evidence>
<protein>
    <recommendedName>
        <fullName evidence="8">C2H2-type domain-containing protein</fullName>
    </recommendedName>
</protein>
<dbReference type="Pfam" id="PF00096">
    <property type="entry name" value="zf-C2H2"/>
    <property type="match status" value="4"/>
</dbReference>
<feature type="domain" description="C2H2-type" evidence="8">
    <location>
        <begin position="457"/>
        <end position="484"/>
    </location>
</feature>
<dbReference type="Gene3D" id="3.30.160.60">
    <property type="entry name" value="Classic Zinc Finger"/>
    <property type="match status" value="9"/>
</dbReference>